<gene>
    <name evidence="1" type="ORF">H5410_015506</name>
</gene>
<organism evidence="1 2">
    <name type="scientific">Solanum commersonii</name>
    <name type="common">Commerson's wild potato</name>
    <name type="synonym">Commerson's nightshade</name>
    <dbReference type="NCBI Taxonomy" id="4109"/>
    <lineage>
        <taxon>Eukaryota</taxon>
        <taxon>Viridiplantae</taxon>
        <taxon>Streptophyta</taxon>
        <taxon>Embryophyta</taxon>
        <taxon>Tracheophyta</taxon>
        <taxon>Spermatophyta</taxon>
        <taxon>Magnoliopsida</taxon>
        <taxon>eudicotyledons</taxon>
        <taxon>Gunneridae</taxon>
        <taxon>Pentapetalae</taxon>
        <taxon>asterids</taxon>
        <taxon>lamiids</taxon>
        <taxon>Solanales</taxon>
        <taxon>Solanaceae</taxon>
        <taxon>Solanoideae</taxon>
        <taxon>Solaneae</taxon>
        <taxon>Solanum</taxon>
    </lineage>
</organism>
<evidence type="ECO:0000313" key="2">
    <source>
        <dbReference type="Proteomes" id="UP000824120"/>
    </source>
</evidence>
<protein>
    <submittedName>
        <fullName evidence="1">Uncharacterized protein</fullName>
    </submittedName>
</protein>
<proteinExistence type="predicted"/>
<evidence type="ECO:0000313" key="1">
    <source>
        <dbReference type="EMBL" id="KAG5615682.1"/>
    </source>
</evidence>
<sequence length="64" mass="7160">MLNVGEGTFVVRAKRPNVKAFGASAAKSVNIGPFVLKLKCSFPTFNMFPLFLRILTEWMEVLLL</sequence>
<keyword evidence="2" id="KW-1185">Reference proteome</keyword>
<accession>A0A9J5ZUL1</accession>
<dbReference type="AlphaFoldDB" id="A0A9J5ZUL1"/>
<comment type="caution">
    <text evidence="1">The sequence shown here is derived from an EMBL/GenBank/DDBJ whole genome shotgun (WGS) entry which is preliminary data.</text>
</comment>
<name>A0A9J5ZUL1_SOLCO</name>
<dbReference type="Proteomes" id="UP000824120">
    <property type="component" value="Chromosome 3"/>
</dbReference>
<reference evidence="1 2" key="1">
    <citation type="submission" date="2020-09" db="EMBL/GenBank/DDBJ databases">
        <title>De no assembly of potato wild relative species, Solanum commersonii.</title>
        <authorList>
            <person name="Cho K."/>
        </authorList>
    </citation>
    <scope>NUCLEOTIDE SEQUENCE [LARGE SCALE GENOMIC DNA]</scope>
    <source>
        <strain evidence="1">LZ3.2</strain>
        <tissue evidence="1">Leaf</tissue>
    </source>
</reference>
<dbReference type="EMBL" id="JACXVP010000003">
    <property type="protein sequence ID" value="KAG5615682.1"/>
    <property type="molecule type" value="Genomic_DNA"/>
</dbReference>